<dbReference type="HAMAP" id="MF_01974">
    <property type="entry name" value="MetAP_1"/>
    <property type="match status" value="1"/>
</dbReference>
<evidence type="ECO:0000256" key="3">
    <source>
        <dbReference type="ARBA" id="ARBA00022670"/>
    </source>
</evidence>
<evidence type="ECO:0000256" key="4">
    <source>
        <dbReference type="ARBA" id="ARBA00022723"/>
    </source>
</evidence>
<evidence type="ECO:0000256" key="1">
    <source>
        <dbReference type="ARBA" id="ARBA00002521"/>
    </source>
</evidence>
<feature type="binding site" evidence="6">
    <location>
        <position position="94"/>
    </location>
    <ligand>
        <name>a divalent metal cation</name>
        <dbReference type="ChEBI" id="CHEBI:60240"/>
        <label>2</label>
        <note>catalytic</note>
    </ligand>
</feature>
<evidence type="ECO:0000256" key="7">
    <source>
        <dbReference type="RuleBase" id="RU003653"/>
    </source>
</evidence>
<dbReference type="PATRIC" id="fig|1617426.3.peg.1184"/>
<dbReference type="PRINTS" id="PR00599">
    <property type="entry name" value="MAPEPTIDASE"/>
</dbReference>
<name>A0A136LX12_9BACT</name>
<feature type="binding site" evidence="6">
    <location>
        <position position="157"/>
    </location>
    <ligand>
        <name>a divalent metal cation</name>
        <dbReference type="ChEBI" id="CHEBI:60240"/>
        <label>2</label>
        <note>catalytic</note>
    </ligand>
</feature>
<dbReference type="GO" id="GO:0006508">
    <property type="term" value="P:proteolysis"/>
    <property type="evidence" value="ECO:0007669"/>
    <property type="project" value="UniProtKB-KW"/>
</dbReference>
<dbReference type="GO" id="GO:0005829">
    <property type="term" value="C:cytosol"/>
    <property type="evidence" value="ECO:0007669"/>
    <property type="project" value="TreeGrafter"/>
</dbReference>
<dbReference type="InterPro" id="IPR001714">
    <property type="entry name" value="Pept_M24_MAP"/>
</dbReference>
<evidence type="ECO:0000256" key="2">
    <source>
        <dbReference type="ARBA" id="ARBA00022438"/>
    </source>
</evidence>
<feature type="binding site" evidence="6">
    <location>
        <position position="221"/>
    </location>
    <ligand>
        <name>a divalent metal cation</name>
        <dbReference type="ChEBI" id="CHEBI:60240"/>
        <label>1</label>
    </ligand>
</feature>
<dbReference type="Gene3D" id="3.90.230.10">
    <property type="entry name" value="Creatinase/methionine aminopeptidase superfamily"/>
    <property type="match status" value="1"/>
</dbReference>
<gene>
    <name evidence="6 9" type="primary">map</name>
    <name evidence="9" type="ORF">TR69_WS6001001195</name>
</gene>
<comment type="caution">
    <text evidence="9">The sequence shown here is derived from an EMBL/GenBank/DDBJ whole genome shotgun (WGS) entry which is preliminary data.</text>
</comment>
<evidence type="ECO:0000313" key="10">
    <source>
        <dbReference type="Proteomes" id="UP000070457"/>
    </source>
</evidence>
<dbReference type="InterPro" id="IPR000994">
    <property type="entry name" value="Pept_M24"/>
</dbReference>
<feature type="binding site" evidence="6">
    <location>
        <position position="164"/>
    </location>
    <ligand>
        <name>substrate</name>
    </ligand>
</feature>
<feature type="binding site" evidence="6">
    <location>
        <position position="94"/>
    </location>
    <ligand>
        <name>a divalent metal cation</name>
        <dbReference type="ChEBI" id="CHEBI:60240"/>
        <label>1</label>
    </ligand>
</feature>
<evidence type="ECO:0000256" key="5">
    <source>
        <dbReference type="ARBA" id="ARBA00022801"/>
    </source>
</evidence>
<dbReference type="STRING" id="1617426.TR69_WS6001001195"/>
<dbReference type="Proteomes" id="UP000070457">
    <property type="component" value="Unassembled WGS sequence"/>
</dbReference>
<evidence type="ECO:0000256" key="6">
    <source>
        <dbReference type="HAMAP-Rule" id="MF_01974"/>
    </source>
</evidence>
<evidence type="ECO:0000259" key="8">
    <source>
        <dbReference type="Pfam" id="PF00557"/>
    </source>
</evidence>
<dbReference type="AlphaFoldDB" id="A0A136LX12"/>
<feature type="domain" description="Peptidase M24" evidence="8">
    <location>
        <begin position="1"/>
        <end position="227"/>
    </location>
</feature>
<feature type="binding site" evidence="6">
    <location>
        <position position="65"/>
    </location>
    <ligand>
        <name>substrate</name>
    </ligand>
</feature>
<evidence type="ECO:0000313" key="9">
    <source>
        <dbReference type="EMBL" id="KXK26200.1"/>
    </source>
</evidence>
<dbReference type="InterPro" id="IPR002467">
    <property type="entry name" value="Pept_M24A_MAP1"/>
</dbReference>
<comment type="similarity">
    <text evidence="6">Belongs to the peptidase M24A family. Methionine aminopeptidase type 1 subfamily.</text>
</comment>
<dbReference type="NCBIfam" id="TIGR00500">
    <property type="entry name" value="met_pdase_I"/>
    <property type="match status" value="1"/>
</dbReference>
<dbReference type="InterPro" id="IPR036005">
    <property type="entry name" value="Creatinase/aminopeptidase-like"/>
</dbReference>
<feature type="binding site" evidence="6">
    <location>
        <position position="83"/>
    </location>
    <ligand>
        <name>a divalent metal cation</name>
        <dbReference type="ChEBI" id="CHEBI:60240"/>
        <label>1</label>
    </ligand>
</feature>
<comment type="cofactor">
    <cofactor evidence="6">
        <name>Co(2+)</name>
        <dbReference type="ChEBI" id="CHEBI:48828"/>
    </cofactor>
    <cofactor evidence="6">
        <name>Zn(2+)</name>
        <dbReference type="ChEBI" id="CHEBI:29105"/>
    </cofactor>
    <cofactor evidence="6">
        <name>Mn(2+)</name>
        <dbReference type="ChEBI" id="CHEBI:29035"/>
    </cofactor>
    <cofactor evidence="6">
        <name>Fe(2+)</name>
        <dbReference type="ChEBI" id="CHEBI:29033"/>
    </cofactor>
    <text evidence="6">Binds 2 divalent metal cations per subunit. Has a high-affinity and a low affinity metal-binding site. The true nature of the physiological cofactor is under debate. The enzyme is active with cobalt, zinc, manganese or divalent iron ions. Most likely, methionine aminopeptidases function as mononuclear Fe(2+)-metalloproteases under physiological conditions, and the catalytically relevant metal-binding site has been assigned to the histidine-containing high-affinity site.</text>
</comment>
<comment type="catalytic activity">
    <reaction evidence="6 7">
        <text>Release of N-terminal amino acids, preferentially methionine, from peptides and arylamides.</text>
        <dbReference type="EC" id="3.4.11.18"/>
    </reaction>
</comment>
<comment type="subunit">
    <text evidence="6">Monomer.</text>
</comment>
<dbReference type="PANTHER" id="PTHR43330:SF27">
    <property type="entry name" value="METHIONINE AMINOPEPTIDASE"/>
    <property type="match status" value="1"/>
</dbReference>
<dbReference type="EMBL" id="JYNZ01000004">
    <property type="protein sequence ID" value="KXK26200.1"/>
    <property type="molecule type" value="Genomic_DNA"/>
</dbReference>
<keyword evidence="3 6" id="KW-0645">Protease</keyword>
<reference evidence="9 10" key="1">
    <citation type="submission" date="2015-02" db="EMBL/GenBank/DDBJ databases">
        <title>Improved understanding of the partial-nitritation anammox process through 23 genomes representing the majority of the microbial community.</title>
        <authorList>
            <person name="Speth D.R."/>
            <person name="In T Zandt M."/>
            <person name="Guerrero Cruz S."/>
            <person name="Jetten M.S."/>
            <person name="Dutilh B.E."/>
        </authorList>
    </citation>
    <scope>NUCLEOTIDE SEQUENCE [LARGE SCALE GENOMIC DNA]</scope>
    <source>
        <strain evidence="9">OLB20</strain>
    </source>
</reference>
<feature type="binding site" evidence="6">
    <location>
        <position position="221"/>
    </location>
    <ligand>
        <name>a divalent metal cation</name>
        <dbReference type="ChEBI" id="CHEBI:60240"/>
        <label>2</label>
        <note>catalytic</note>
    </ligand>
</feature>
<protein>
    <recommendedName>
        <fullName evidence="6 7">Methionine aminopeptidase</fullName>
        <shortName evidence="6">MAP</shortName>
        <shortName evidence="6">MetAP</shortName>
        <ecNumber evidence="6 7">3.4.11.18</ecNumber>
    </recommendedName>
    <alternativeName>
        <fullName evidence="6">Peptidase M</fullName>
    </alternativeName>
</protein>
<dbReference type="EC" id="3.4.11.18" evidence="6 7"/>
<keyword evidence="5 6" id="KW-0378">Hydrolase</keyword>
<keyword evidence="2 6" id="KW-0031">Aminopeptidase</keyword>
<dbReference type="PANTHER" id="PTHR43330">
    <property type="entry name" value="METHIONINE AMINOPEPTIDASE"/>
    <property type="match status" value="1"/>
</dbReference>
<accession>A0A136LX12</accession>
<dbReference type="GO" id="GO:0046872">
    <property type="term" value="F:metal ion binding"/>
    <property type="evidence" value="ECO:0007669"/>
    <property type="project" value="UniProtKB-UniRule"/>
</dbReference>
<proteinExistence type="inferred from homology"/>
<dbReference type="SUPFAM" id="SSF55920">
    <property type="entry name" value="Creatinase/aminopeptidase"/>
    <property type="match status" value="1"/>
</dbReference>
<feature type="binding site" evidence="6">
    <location>
        <position position="190"/>
    </location>
    <ligand>
        <name>a divalent metal cation</name>
        <dbReference type="ChEBI" id="CHEBI:60240"/>
        <label>2</label>
        <note>catalytic</note>
    </ligand>
</feature>
<comment type="function">
    <text evidence="1 6">Removes the N-terminal methionine from nascent proteins. The N-terminal methionine is often cleaved when the second residue in the primary sequence is small and uncharged (Met-Ala-, Cys, Gly, Pro, Ser, Thr, or Val). Requires deformylation of the N(alpha)-formylated initiator methionine before it can be hydrolyzed.</text>
</comment>
<organism evidence="9 10">
    <name type="scientific">candidate division WS6 bacterium OLB20</name>
    <dbReference type="NCBI Taxonomy" id="1617426"/>
    <lineage>
        <taxon>Bacteria</taxon>
        <taxon>Candidatus Dojkabacteria</taxon>
    </lineage>
</organism>
<keyword evidence="4 6" id="KW-0479">Metal-binding</keyword>
<dbReference type="Pfam" id="PF00557">
    <property type="entry name" value="Peptidase_M24"/>
    <property type="match status" value="1"/>
</dbReference>
<sequence>MRKGGKILAEILHEIAASVSPGMTTGELDRMAAALCKKHDVKPAFLGYQDYPAILCVGVDDVAIHGIPSDEEILIEGQTISIDMGIIFKDMYLDHAVTVGVGTIDEEGEKLLHSTELAMKAGIAQAVAGKHTGDIGYAIEQVALLAGLSVITAMTGHGVGRKLHEEPSIPCFGERGKGFRLVAGMTVAIEAMINEGTGDLEFLSDGWTTVTQDGMRSAIFEHTVLVGDKSPEILTIR</sequence>
<dbReference type="CDD" id="cd01086">
    <property type="entry name" value="MetAP1"/>
    <property type="match status" value="1"/>
</dbReference>
<dbReference type="GO" id="GO:0004239">
    <property type="term" value="F:initiator methionyl aminopeptidase activity"/>
    <property type="evidence" value="ECO:0007669"/>
    <property type="project" value="UniProtKB-UniRule"/>
</dbReference>
<dbReference type="GO" id="GO:0070006">
    <property type="term" value="F:metalloaminopeptidase activity"/>
    <property type="evidence" value="ECO:0007669"/>
    <property type="project" value="UniProtKB-UniRule"/>
</dbReference>